<name>A0A9D7E794_9PROT</name>
<feature type="chain" id="PRO_5038911660" evidence="2">
    <location>
        <begin position="27"/>
        <end position="401"/>
    </location>
</feature>
<feature type="compositionally biased region" description="Basic and acidic residues" evidence="1">
    <location>
        <begin position="390"/>
        <end position="401"/>
    </location>
</feature>
<proteinExistence type="predicted"/>
<feature type="signal peptide" evidence="2">
    <location>
        <begin position="1"/>
        <end position="26"/>
    </location>
</feature>
<evidence type="ECO:0000313" key="3">
    <source>
        <dbReference type="EMBL" id="MBK6975304.1"/>
    </source>
</evidence>
<accession>A0A9D7E794</accession>
<dbReference type="EMBL" id="JADJEV010000005">
    <property type="protein sequence ID" value="MBK6975304.1"/>
    <property type="molecule type" value="Genomic_DNA"/>
</dbReference>
<dbReference type="PROSITE" id="PS51257">
    <property type="entry name" value="PROKAR_LIPOPROTEIN"/>
    <property type="match status" value="1"/>
</dbReference>
<dbReference type="Proteomes" id="UP000807785">
    <property type="component" value="Unassembled WGS sequence"/>
</dbReference>
<organism evidence="3 4">
    <name type="scientific">Candidatus Methylophosphatis roskildensis</name>
    <dbReference type="NCBI Taxonomy" id="2899263"/>
    <lineage>
        <taxon>Bacteria</taxon>
        <taxon>Pseudomonadati</taxon>
        <taxon>Pseudomonadota</taxon>
        <taxon>Betaproteobacteria</taxon>
        <taxon>Nitrosomonadales</taxon>
        <taxon>Sterolibacteriaceae</taxon>
        <taxon>Candidatus Methylophosphatis</taxon>
    </lineage>
</organism>
<reference evidence="3" key="1">
    <citation type="submission" date="2020-10" db="EMBL/GenBank/DDBJ databases">
        <title>Connecting structure to function with the recovery of over 1000 high-quality activated sludge metagenome-assembled genomes encoding full-length rRNA genes using long-read sequencing.</title>
        <authorList>
            <person name="Singleton C.M."/>
            <person name="Petriglieri F."/>
            <person name="Kristensen J.M."/>
            <person name="Kirkegaard R.H."/>
            <person name="Michaelsen T.Y."/>
            <person name="Andersen M.H."/>
            <person name="Karst S.M."/>
            <person name="Dueholm M.S."/>
            <person name="Nielsen P.H."/>
            <person name="Albertsen M."/>
        </authorList>
    </citation>
    <scope>NUCLEOTIDE SEQUENCE</scope>
    <source>
        <strain evidence="3">Bjer_18-Q3-R1-45_BAT3C.347</strain>
    </source>
</reference>
<protein>
    <submittedName>
        <fullName evidence="3">FecR domain-containing protein</fullName>
    </submittedName>
</protein>
<evidence type="ECO:0000256" key="2">
    <source>
        <dbReference type="SAM" id="SignalP"/>
    </source>
</evidence>
<comment type="caution">
    <text evidence="3">The sequence shown here is derived from an EMBL/GenBank/DDBJ whole genome shotgun (WGS) entry which is preliminary data.</text>
</comment>
<sequence length="401" mass="44621">MKTTPRFALAWHVRAALLLLACLALSGCTPMLVDVLKQDPRDPDRYVRVRPAELAGVAMVYRNGRALPVNLPHQLRPGDVIQTGPDAVARIRFPEGHEVILDVNTRARLGSFFVEFGRILARARGFFEAESENVVAGVEGTEFVFQVPRDRSVMVTVLDGVVVCRSRTGVYPPVRLRRGETFLAQPNAALPDTRLATPDELEDIRRWIRQVDGVAPPPPARPDGFCCDGGRVFETSRGRCRGMFFAERGAAEASCQPPRPEFGYCCSDGEVFRTARERCRGSFHLEQRDAERACQRAPQGFCCADGRVFESGREQCRGRFFPDRGSAAKYCRPPPESGYCCNDGEVSKSTREQCRGSFHRDAAVARTACRRAIEPPRRFPPGGARPYEIVPRREPAAPDIK</sequence>
<feature type="region of interest" description="Disordered" evidence="1">
    <location>
        <begin position="374"/>
        <end position="401"/>
    </location>
</feature>
<evidence type="ECO:0000313" key="4">
    <source>
        <dbReference type="Proteomes" id="UP000807785"/>
    </source>
</evidence>
<keyword evidence="2" id="KW-0732">Signal</keyword>
<evidence type="ECO:0000256" key="1">
    <source>
        <dbReference type="SAM" id="MobiDB-lite"/>
    </source>
</evidence>
<gene>
    <name evidence="3" type="ORF">IPH26_20965</name>
</gene>
<dbReference type="AlphaFoldDB" id="A0A9D7E794"/>